<dbReference type="EMBL" id="JANJYJ010000007">
    <property type="protein sequence ID" value="KAK3199731.1"/>
    <property type="molecule type" value="Genomic_DNA"/>
</dbReference>
<dbReference type="AlphaFoldDB" id="A0AAE0A4D4"/>
<keyword evidence="3" id="KW-1185">Reference proteome</keyword>
<gene>
    <name evidence="2" type="ORF">Dsin_023146</name>
</gene>
<dbReference type="GO" id="GO:0004523">
    <property type="term" value="F:RNA-DNA hybrid ribonuclease activity"/>
    <property type="evidence" value="ECO:0007669"/>
    <property type="project" value="InterPro"/>
</dbReference>
<proteinExistence type="predicted"/>
<evidence type="ECO:0000313" key="2">
    <source>
        <dbReference type="EMBL" id="KAK3199731.1"/>
    </source>
</evidence>
<dbReference type="InterPro" id="IPR002156">
    <property type="entry name" value="RNaseH_domain"/>
</dbReference>
<comment type="caution">
    <text evidence="2">The sequence shown here is derived from an EMBL/GenBank/DDBJ whole genome shotgun (WGS) entry which is preliminary data.</text>
</comment>
<feature type="domain" description="RNase H type-1" evidence="1">
    <location>
        <begin position="49"/>
        <end position="183"/>
    </location>
</feature>
<dbReference type="Pfam" id="PF13456">
    <property type="entry name" value="RVT_3"/>
    <property type="match status" value="1"/>
</dbReference>
<dbReference type="CDD" id="cd06222">
    <property type="entry name" value="RNase_H_like"/>
    <property type="match status" value="1"/>
</dbReference>
<organism evidence="2 3">
    <name type="scientific">Dipteronia sinensis</name>
    <dbReference type="NCBI Taxonomy" id="43782"/>
    <lineage>
        <taxon>Eukaryota</taxon>
        <taxon>Viridiplantae</taxon>
        <taxon>Streptophyta</taxon>
        <taxon>Embryophyta</taxon>
        <taxon>Tracheophyta</taxon>
        <taxon>Spermatophyta</taxon>
        <taxon>Magnoliopsida</taxon>
        <taxon>eudicotyledons</taxon>
        <taxon>Gunneridae</taxon>
        <taxon>Pentapetalae</taxon>
        <taxon>rosids</taxon>
        <taxon>malvids</taxon>
        <taxon>Sapindales</taxon>
        <taxon>Sapindaceae</taxon>
        <taxon>Hippocastanoideae</taxon>
        <taxon>Acereae</taxon>
        <taxon>Dipteronia</taxon>
    </lineage>
</organism>
<dbReference type="SUPFAM" id="SSF53098">
    <property type="entry name" value="Ribonuclease H-like"/>
    <property type="match status" value="1"/>
</dbReference>
<dbReference type="InterPro" id="IPR053151">
    <property type="entry name" value="RNase_H-like"/>
</dbReference>
<evidence type="ECO:0000313" key="3">
    <source>
        <dbReference type="Proteomes" id="UP001281410"/>
    </source>
</evidence>
<dbReference type="PANTHER" id="PTHR47723:SF22">
    <property type="entry name" value="RNASE H TYPE-1 DOMAIN-CONTAINING PROTEIN"/>
    <property type="match status" value="1"/>
</dbReference>
<accession>A0AAE0A4D4</accession>
<dbReference type="InterPro" id="IPR044730">
    <property type="entry name" value="RNase_H-like_dom_plant"/>
</dbReference>
<reference evidence="2" key="1">
    <citation type="journal article" date="2023" name="Plant J.">
        <title>Genome sequences and population genomics provide insights into the demographic history, inbreeding, and mutation load of two 'living fossil' tree species of Dipteronia.</title>
        <authorList>
            <person name="Feng Y."/>
            <person name="Comes H.P."/>
            <person name="Chen J."/>
            <person name="Zhu S."/>
            <person name="Lu R."/>
            <person name="Zhang X."/>
            <person name="Li P."/>
            <person name="Qiu J."/>
            <person name="Olsen K.M."/>
            <person name="Qiu Y."/>
        </authorList>
    </citation>
    <scope>NUCLEOTIDE SEQUENCE</scope>
    <source>
        <strain evidence="2">NBL</strain>
    </source>
</reference>
<dbReference type="Gene3D" id="3.30.420.10">
    <property type="entry name" value="Ribonuclease H-like superfamily/Ribonuclease H"/>
    <property type="match status" value="1"/>
</dbReference>
<dbReference type="InterPro" id="IPR036397">
    <property type="entry name" value="RNaseH_sf"/>
</dbReference>
<protein>
    <recommendedName>
        <fullName evidence="1">RNase H type-1 domain-containing protein</fullName>
    </recommendedName>
</protein>
<evidence type="ECO:0000259" key="1">
    <source>
        <dbReference type="PROSITE" id="PS50879"/>
    </source>
</evidence>
<dbReference type="PROSITE" id="PS50879">
    <property type="entry name" value="RNASE_H_1"/>
    <property type="match status" value="1"/>
</dbReference>
<sequence>MKVRMVRFRGGFGLKPLVPVPSAALSETVTGLAGLVFEKENSEQSFGMKIHELKFNVDGSSRGKQGPAGIGDVLRNSDGKICCLFSYHVGIEESNTTEIRAIHKALELCASRSILVDKDIIIASDSMVAVSWVNNSGDFGSLKHVKLIYDIRDLLKLLRRTSVVFNPRHTNAFADDLAKKGSQNLGDRLVWGDL</sequence>
<dbReference type="Proteomes" id="UP001281410">
    <property type="component" value="Unassembled WGS sequence"/>
</dbReference>
<dbReference type="InterPro" id="IPR012337">
    <property type="entry name" value="RNaseH-like_sf"/>
</dbReference>
<dbReference type="GO" id="GO:0003676">
    <property type="term" value="F:nucleic acid binding"/>
    <property type="evidence" value="ECO:0007669"/>
    <property type="project" value="InterPro"/>
</dbReference>
<name>A0AAE0A4D4_9ROSI</name>
<dbReference type="PANTHER" id="PTHR47723">
    <property type="entry name" value="OS05G0353850 PROTEIN"/>
    <property type="match status" value="1"/>
</dbReference>